<feature type="region of interest" description="Disordered" evidence="1">
    <location>
        <begin position="1"/>
        <end position="25"/>
    </location>
</feature>
<accession>A0A4R0RDI1</accession>
<proteinExistence type="predicted"/>
<dbReference type="InterPro" id="IPR046521">
    <property type="entry name" value="DUF6698"/>
</dbReference>
<sequence length="403" mass="45314">MSGSQASSGRGSQSPPPEDQLQLSQAHKRLCLAITNNLLACVSKRKRGRAKGRQRRKKVGDDEDSGYDKDEDVVAAYRSLACWVPRAYDLFADMDQVFDLGIRADAASDIAEFERDLTPVERRHLTTYRKIIVTKPSLSRLLSSPALLEDEDGSGYEALVSLFTVGFNQGRCDDTKKLKKVGMEYAIPPGWPQCDTPDWGTGTKKSGRGFFNKMTARLLCPHEIVSDFDSDPNETMAALQDGRIPVTSVSFPTFLYPFHHEYNQFNLREGLCRSEIIVKVYRHLFTGPASALEAGKRTTGPPPLAISHRLKHVTPRTLCYVICQIRVMLCSREAWNIQDGLFNLREFYDHLVALFEEKPGPNSSWTKTTLAWLDARVFQNIPEVAPLRTFTSDFDRLASEADD</sequence>
<dbReference type="OrthoDB" id="2803928at2759"/>
<feature type="compositionally biased region" description="Low complexity" evidence="1">
    <location>
        <begin position="1"/>
        <end position="13"/>
    </location>
</feature>
<protein>
    <submittedName>
        <fullName evidence="2">Uncharacterized protein</fullName>
    </submittedName>
</protein>
<organism evidence="2 3">
    <name type="scientific">Steccherinum ochraceum</name>
    <dbReference type="NCBI Taxonomy" id="92696"/>
    <lineage>
        <taxon>Eukaryota</taxon>
        <taxon>Fungi</taxon>
        <taxon>Dikarya</taxon>
        <taxon>Basidiomycota</taxon>
        <taxon>Agaricomycotina</taxon>
        <taxon>Agaricomycetes</taxon>
        <taxon>Polyporales</taxon>
        <taxon>Steccherinaceae</taxon>
        <taxon>Steccherinum</taxon>
    </lineage>
</organism>
<dbReference type="EMBL" id="RWJN01000289">
    <property type="protein sequence ID" value="TCD63565.1"/>
    <property type="molecule type" value="Genomic_DNA"/>
</dbReference>
<dbReference type="STRING" id="92696.A0A4R0RDI1"/>
<evidence type="ECO:0000256" key="1">
    <source>
        <dbReference type="SAM" id="MobiDB-lite"/>
    </source>
</evidence>
<comment type="caution">
    <text evidence="2">The sequence shown here is derived from an EMBL/GenBank/DDBJ whole genome shotgun (WGS) entry which is preliminary data.</text>
</comment>
<evidence type="ECO:0000313" key="3">
    <source>
        <dbReference type="Proteomes" id="UP000292702"/>
    </source>
</evidence>
<evidence type="ECO:0000313" key="2">
    <source>
        <dbReference type="EMBL" id="TCD63565.1"/>
    </source>
</evidence>
<keyword evidence="3" id="KW-1185">Reference proteome</keyword>
<dbReference type="Pfam" id="PF20414">
    <property type="entry name" value="DUF6698"/>
    <property type="match status" value="1"/>
</dbReference>
<name>A0A4R0RDI1_9APHY</name>
<dbReference type="AlphaFoldDB" id="A0A4R0RDI1"/>
<reference evidence="2 3" key="1">
    <citation type="submission" date="2018-11" db="EMBL/GenBank/DDBJ databases">
        <title>Genome assembly of Steccherinum ochraceum LE-BIN_3174, the white-rot fungus of the Steccherinaceae family (The Residual Polyporoid clade, Polyporales, Basidiomycota).</title>
        <authorList>
            <person name="Fedorova T.V."/>
            <person name="Glazunova O.A."/>
            <person name="Landesman E.O."/>
            <person name="Moiseenko K.V."/>
            <person name="Psurtseva N.V."/>
            <person name="Savinova O.S."/>
            <person name="Shakhova N.V."/>
            <person name="Tyazhelova T.V."/>
            <person name="Vasina D.V."/>
        </authorList>
    </citation>
    <scope>NUCLEOTIDE SEQUENCE [LARGE SCALE GENOMIC DNA]</scope>
    <source>
        <strain evidence="2 3">LE-BIN_3174</strain>
    </source>
</reference>
<dbReference type="Proteomes" id="UP000292702">
    <property type="component" value="Unassembled WGS sequence"/>
</dbReference>
<gene>
    <name evidence="2" type="ORF">EIP91_005236</name>
</gene>